<keyword evidence="3" id="KW-1185">Reference proteome</keyword>
<dbReference type="EMBL" id="FMSV02000052">
    <property type="protein sequence ID" value="SEH04459.1"/>
    <property type="molecule type" value="Genomic_DNA"/>
</dbReference>
<keyword evidence="1" id="KW-0732">Signal</keyword>
<evidence type="ECO:0008006" key="4">
    <source>
        <dbReference type="Google" id="ProtNLM"/>
    </source>
</evidence>
<protein>
    <recommendedName>
        <fullName evidence="4">SPOR domain-containing protein</fullName>
    </recommendedName>
</protein>
<name>A0A1H6F5A6_9GAMM</name>
<dbReference type="Proteomes" id="UP000236724">
    <property type="component" value="Unassembled WGS sequence"/>
</dbReference>
<organism evidence="2 3">
    <name type="scientific">Candidatus Venteria ishoeyi</name>
    <dbReference type="NCBI Taxonomy" id="1899563"/>
    <lineage>
        <taxon>Bacteria</taxon>
        <taxon>Pseudomonadati</taxon>
        <taxon>Pseudomonadota</taxon>
        <taxon>Gammaproteobacteria</taxon>
        <taxon>Thiotrichales</taxon>
        <taxon>Thiotrichaceae</taxon>
        <taxon>Venteria</taxon>
    </lineage>
</organism>
<dbReference type="AlphaFoldDB" id="A0A1H6F5A6"/>
<sequence length="68" mass="7665">MKKLIFALVLFSFSSLSHAYTYTCYRYASGHPTGTWISVKASSKSEAESKAYIRMKELGGRVDYAKCK</sequence>
<evidence type="ECO:0000313" key="2">
    <source>
        <dbReference type="EMBL" id="SEH04459.1"/>
    </source>
</evidence>
<reference evidence="2 3" key="1">
    <citation type="submission" date="2016-10" db="EMBL/GenBank/DDBJ databases">
        <authorList>
            <person name="de Groot N.N."/>
        </authorList>
    </citation>
    <scope>NUCLEOTIDE SEQUENCE [LARGE SCALE GENOMIC DNA]</scope>
    <source>
        <strain evidence="2">MBHS1</strain>
    </source>
</reference>
<feature type="chain" id="PRO_5014614969" description="SPOR domain-containing protein" evidence="1">
    <location>
        <begin position="20"/>
        <end position="68"/>
    </location>
</feature>
<feature type="signal peptide" evidence="1">
    <location>
        <begin position="1"/>
        <end position="19"/>
    </location>
</feature>
<gene>
    <name evidence="2" type="ORF">MBHS_00305</name>
</gene>
<accession>A0A1H6F5A6</accession>
<evidence type="ECO:0000313" key="3">
    <source>
        <dbReference type="Proteomes" id="UP000236724"/>
    </source>
</evidence>
<proteinExistence type="predicted"/>
<evidence type="ECO:0000256" key="1">
    <source>
        <dbReference type="SAM" id="SignalP"/>
    </source>
</evidence>
<dbReference type="RefSeq" id="WP_146066342.1">
    <property type="nucleotide sequence ID" value="NZ_FMSV02000052.1"/>
</dbReference>